<dbReference type="Proteomes" id="UP000280834">
    <property type="component" value="Unassembled WGS sequence"/>
</dbReference>
<gene>
    <name evidence="2" type="ORF">BTMF_LOCUS2341</name>
</gene>
<evidence type="ECO:0000313" key="2">
    <source>
        <dbReference type="EMBL" id="VDO12354.1"/>
    </source>
</evidence>
<dbReference type="EMBL" id="UZAG01001903">
    <property type="protein sequence ID" value="VDO12354.1"/>
    <property type="molecule type" value="Genomic_DNA"/>
</dbReference>
<evidence type="ECO:0000313" key="3">
    <source>
        <dbReference type="Proteomes" id="UP000280834"/>
    </source>
</evidence>
<evidence type="ECO:0000256" key="1">
    <source>
        <dbReference type="SAM" id="MobiDB-lite"/>
    </source>
</evidence>
<proteinExistence type="predicted"/>
<sequence length="67" mass="7411">MLYLFLGELCGQPILMLNVDEDDGNDDCGDSDSGDSDDDDDMNREQPAVPSCLNIFHSTSEDRKRGL</sequence>
<dbReference type="WBParaSite" id="BTMF_0000301701-mRNA-1">
    <property type="protein sequence ID" value="BTMF_0000301701-mRNA-1"/>
    <property type="gene ID" value="BTMF_0000301701"/>
</dbReference>
<reference evidence="4" key="1">
    <citation type="submission" date="2017-02" db="UniProtKB">
        <authorList>
            <consortium name="WormBaseParasite"/>
        </authorList>
    </citation>
    <scope>IDENTIFICATION</scope>
</reference>
<organism evidence="4">
    <name type="scientific">Brugia timori</name>
    <dbReference type="NCBI Taxonomy" id="42155"/>
    <lineage>
        <taxon>Eukaryota</taxon>
        <taxon>Metazoa</taxon>
        <taxon>Ecdysozoa</taxon>
        <taxon>Nematoda</taxon>
        <taxon>Chromadorea</taxon>
        <taxon>Rhabditida</taxon>
        <taxon>Spirurina</taxon>
        <taxon>Spiruromorpha</taxon>
        <taxon>Filarioidea</taxon>
        <taxon>Onchocercidae</taxon>
        <taxon>Brugia</taxon>
    </lineage>
</organism>
<evidence type="ECO:0000313" key="4">
    <source>
        <dbReference type="WBParaSite" id="BTMF_0000301701-mRNA-1"/>
    </source>
</evidence>
<accession>A0A0R3Q9K9</accession>
<feature type="compositionally biased region" description="Acidic residues" evidence="1">
    <location>
        <begin position="20"/>
        <end position="42"/>
    </location>
</feature>
<name>A0A0R3Q9K9_9BILA</name>
<reference evidence="2 3" key="2">
    <citation type="submission" date="2018-11" db="EMBL/GenBank/DDBJ databases">
        <authorList>
            <consortium name="Pathogen Informatics"/>
        </authorList>
    </citation>
    <scope>NUCLEOTIDE SEQUENCE [LARGE SCALE GENOMIC DNA]</scope>
</reference>
<dbReference type="AlphaFoldDB" id="A0A0R3Q9K9"/>
<keyword evidence="3" id="KW-1185">Reference proteome</keyword>
<feature type="region of interest" description="Disordered" evidence="1">
    <location>
        <begin position="20"/>
        <end position="67"/>
    </location>
</feature>
<protein>
    <submittedName>
        <fullName evidence="2 4">Uncharacterized protein</fullName>
    </submittedName>
</protein>